<evidence type="ECO:0000256" key="1">
    <source>
        <dbReference type="SAM" id="MobiDB-lite"/>
    </source>
</evidence>
<dbReference type="AlphaFoldDB" id="A0A8S9KB28"/>
<feature type="compositionally biased region" description="Low complexity" evidence="1">
    <location>
        <begin position="297"/>
        <end position="309"/>
    </location>
</feature>
<feature type="compositionally biased region" description="Basic and acidic residues" evidence="1">
    <location>
        <begin position="488"/>
        <end position="499"/>
    </location>
</feature>
<feature type="compositionally biased region" description="Polar residues" evidence="1">
    <location>
        <begin position="364"/>
        <end position="375"/>
    </location>
</feature>
<feature type="region of interest" description="Disordered" evidence="1">
    <location>
        <begin position="636"/>
        <end position="748"/>
    </location>
</feature>
<name>A0A8S9KB28_BRACR</name>
<feature type="compositionally biased region" description="Basic and acidic residues" evidence="1">
    <location>
        <begin position="460"/>
        <end position="475"/>
    </location>
</feature>
<protein>
    <submittedName>
        <fullName evidence="3">Uncharacterized protein</fullName>
    </submittedName>
</protein>
<keyword evidence="2" id="KW-0812">Transmembrane</keyword>
<dbReference type="EMBL" id="QGKY02000190">
    <property type="protein sequence ID" value="KAF2590586.1"/>
    <property type="molecule type" value="Genomic_DNA"/>
</dbReference>
<evidence type="ECO:0000313" key="3">
    <source>
        <dbReference type="EMBL" id="KAF2590586.1"/>
    </source>
</evidence>
<feature type="compositionally biased region" description="Basic and acidic residues" evidence="1">
    <location>
        <begin position="819"/>
        <end position="831"/>
    </location>
</feature>
<feature type="compositionally biased region" description="Basic residues" evidence="1">
    <location>
        <begin position="726"/>
        <end position="737"/>
    </location>
</feature>
<comment type="caution">
    <text evidence="3">The sequence shown here is derived from an EMBL/GenBank/DDBJ whole genome shotgun (WGS) entry which is preliminary data.</text>
</comment>
<evidence type="ECO:0000256" key="2">
    <source>
        <dbReference type="SAM" id="Phobius"/>
    </source>
</evidence>
<feature type="compositionally biased region" description="Basic residues" evidence="1">
    <location>
        <begin position="664"/>
        <end position="677"/>
    </location>
</feature>
<feature type="compositionally biased region" description="Basic residues" evidence="1">
    <location>
        <begin position="897"/>
        <end position="908"/>
    </location>
</feature>
<keyword evidence="2" id="KW-0472">Membrane</keyword>
<feature type="compositionally biased region" description="Basic residues" evidence="1">
    <location>
        <begin position="808"/>
        <end position="818"/>
    </location>
</feature>
<feature type="region of interest" description="Disordered" evidence="1">
    <location>
        <begin position="343"/>
        <end position="499"/>
    </location>
</feature>
<feature type="compositionally biased region" description="Acidic residues" evidence="1">
    <location>
        <begin position="775"/>
        <end position="784"/>
    </location>
</feature>
<accession>A0A8S9KB28</accession>
<feature type="compositionally biased region" description="Basic residues" evidence="1">
    <location>
        <begin position="640"/>
        <end position="650"/>
    </location>
</feature>
<feature type="compositionally biased region" description="Basic and acidic residues" evidence="1">
    <location>
        <begin position="7"/>
        <end position="16"/>
    </location>
</feature>
<feature type="region of interest" description="Disordered" evidence="1">
    <location>
        <begin position="765"/>
        <end position="928"/>
    </location>
</feature>
<organism evidence="3">
    <name type="scientific">Brassica cretica</name>
    <name type="common">Mustard</name>
    <dbReference type="NCBI Taxonomy" id="69181"/>
    <lineage>
        <taxon>Eukaryota</taxon>
        <taxon>Viridiplantae</taxon>
        <taxon>Streptophyta</taxon>
        <taxon>Embryophyta</taxon>
        <taxon>Tracheophyta</taxon>
        <taxon>Spermatophyta</taxon>
        <taxon>Magnoliopsida</taxon>
        <taxon>eudicotyledons</taxon>
        <taxon>Gunneridae</taxon>
        <taxon>Pentapetalae</taxon>
        <taxon>rosids</taxon>
        <taxon>malvids</taxon>
        <taxon>Brassicales</taxon>
        <taxon>Brassicaceae</taxon>
        <taxon>Brassiceae</taxon>
        <taxon>Brassica</taxon>
    </lineage>
</organism>
<feature type="compositionally biased region" description="Basic residues" evidence="1">
    <location>
        <begin position="832"/>
        <end position="843"/>
    </location>
</feature>
<gene>
    <name evidence="3" type="ORF">F2Q70_00038407</name>
</gene>
<proteinExistence type="predicted"/>
<sequence length="928" mass="103239">MSNAVYHEPRDLHRFNLGEGSSSGTKNEAPSSHSEQWMQMGRFEERRNDKLELNPLFMQQPSSGNRVVRDVNLNAEYIERAEDMNPVTGHPGLSQGSVAENNARAGCKRKAIDAGIGQSSSSIGAFHRGESSSSWVSGPSFYNHNDLNISLNHAPRALVPNLSPSPSPAISSRNFSFGANPTAQQPVFVRQPVPPPMSAPGHLQPVVDQQLMDMRYRHPFSNITPLNPNASAPSMPPRNMIPPFQWSGNPVAAAGSSAPVDRNSLRPGQSRLRSNMLANPLFVPAPPEPRNLAHGHVASASVQPPASSPTWAPYQNQSPHNQRRLSEHRRRSLISSLLTNQRAAAARSMVPPPAPDQHVVQPGGDNNFQTQNQAYSRAVPRQGQTAVGVPHSLRGLASTSRGRSRPSASEIRNVLDHMRRTGNLRVEKASTERRQRDDGDKIERRRRDRVYPLSCTKQTRSSDEGEIERRRDRARITTCKDSNNGDTHGGHSHDDDEKRSSLSLVTTSLWKEHPVTTNNNHTTRFKISSQKCRLLFTILLFTILIFTILYNNYKMRELKKCCLVLQLDSNEFCTTLRLPGRVYEAVETPDNPKAIIHHSKIDYVEKVEDILGKEEFSLIENSHIGSILKDGEVNEDASKKPVKVTKKRGRGNKDGEMNEDASKKPVKVTKKRGRGKKVNISMDEKGVTPPREVQQQVEDDAEVDAKDSENPETNGDGEMNKDASKKPVKVTKKRGRGNKSELDQSKVGLIRRDKHVGHVIWIVLEQPQEEKEHQEEDDTEVDVDDNVKGNENSETNKDGEVNEDASKKLVKVTKKRGRGNKDGEMNEDASKKPVKVTKKRGRGNKVNISMYNGMKKGVTPPREVQQQVEDDAEVDAKDSENPETNGDGEMKKDASKKPVKVTKKRGRGNKGIVGPNFGQYHNGPRSKT</sequence>
<feature type="region of interest" description="Disordered" evidence="1">
    <location>
        <begin position="1"/>
        <end position="36"/>
    </location>
</feature>
<reference evidence="3" key="1">
    <citation type="submission" date="2019-12" db="EMBL/GenBank/DDBJ databases">
        <title>Genome sequencing and annotation of Brassica cretica.</title>
        <authorList>
            <person name="Studholme D.J."/>
            <person name="Sarris P.F."/>
        </authorList>
    </citation>
    <scope>NUCLEOTIDE SEQUENCE</scope>
    <source>
        <strain evidence="3">PFS-102/07</strain>
        <tissue evidence="3">Leaf</tissue>
    </source>
</reference>
<feature type="region of interest" description="Disordered" evidence="1">
    <location>
        <begin position="283"/>
        <end position="327"/>
    </location>
</feature>
<feature type="compositionally biased region" description="Basic and acidic residues" evidence="1">
    <location>
        <begin position="413"/>
        <end position="445"/>
    </location>
</feature>
<feature type="compositionally biased region" description="Basic and acidic residues" evidence="1">
    <location>
        <begin position="794"/>
        <end position="807"/>
    </location>
</feature>
<feature type="compositionally biased region" description="Polar residues" evidence="1">
    <location>
        <begin position="19"/>
        <end position="36"/>
    </location>
</feature>
<feature type="compositionally biased region" description="Basic and acidic residues" evidence="1">
    <location>
        <begin position="651"/>
        <end position="663"/>
    </location>
</feature>
<feature type="transmembrane region" description="Helical" evidence="2">
    <location>
        <begin position="534"/>
        <end position="550"/>
    </location>
</feature>
<keyword evidence="2" id="KW-1133">Transmembrane helix</keyword>